<keyword evidence="5" id="KW-0677">Repeat</keyword>
<dbReference type="GO" id="GO:0003924">
    <property type="term" value="F:GTPase activity"/>
    <property type="evidence" value="ECO:0007669"/>
    <property type="project" value="InterPro"/>
</dbReference>
<evidence type="ECO:0000256" key="13">
    <source>
        <dbReference type="ARBA" id="ARBA00023136"/>
    </source>
</evidence>
<dbReference type="SUPFAM" id="SSF52540">
    <property type="entry name" value="P-loop containing nucleoside triphosphate hydrolases"/>
    <property type="match status" value="1"/>
</dbReference>
<evidence type="ECO:0000256" key="8">
    <source>
        <dbReference type="ARBA" id="ARBA00022801"/>
    </source>
</evidence>
<dbReference type="Pfam" id="PF08356">
    <property type="entry name" value="EF_assoc_2"/>
    <property type="match status" value="1"/>
</dbReference>
<evidence type="ECO:0000313" key="16">
    <source>
        <dbReference type="EMBL" id="OSX69905.1"/>
    </source>
</evidence>
<keyword evidence="3" id="KW-0812">Transmembrane</keyword>
<proteinExistence type="inferred from homology"/>
<keyword evidence="9 14" id="KW-0106">Calcium</keyword>
<dbReference type="GO" id="GO:0007005">
    <property type="term" value="P:mitochondrion organization"/>
    <property type="evidence" value="ECO:0007669"/>
    <property type="project" value="InterPro"/>
</dbReference>
<keyword evidence="11 14" id="KW-0496">Mitochondrion</keyword>
<comment type="subcellular location">
    <subcellularLocation>
        <location evidence="1 14">Mitochondrion outer membrane</location>
        <topology evidence="1 14">Single-pass type IV membrane protein</topology>
    </subcellularLocation>
</comment>
<dbReference type="FunFam" id="1.10.238.10:FF:000011">
    <property type="entry name" value="Mitochondrial Rho GTPase"/>
    <property type="match status" value="1"/>
</dbReference>
<dbReference type="GO" id="GO:0005525">
    <property type="term" value="F:GTP binding"/>
    <property type="evidence" value="ECO:0007669"/>
    <property type="project" value="UniProtKB-KW"/>
</dbReference>
<dbReference type="Gene3D" id="3.40.50.300">
    <property type="entry name" value="P-loop containing nucleotide triphosphate hydrolases"/>
    <property type="match status" value="2"/>
</dbReference>
<dbReference type="Pfam" id="PF00071">
    <property type="entry name" value="Ras"/>
    <property type="match status" value="1"/>
</dbReference>
<dbReference type="InterPro" id="IPR013567">
    <property type="entry name" value="EF_hand_assoc_2"/>
</dbReference>
<dbReference type="PROSITE" id="PS00018">
    <property type="entry name" value="EF_HAND_1"/>
    <property type="match status" value="1"/>
</dbReference>
<dbReference type="PIRSF" id="PIRSF037488">
    <property type="entry name" value="Mt_Rho_GTPase"/>
    <property type="match status" value="1"/>
</dbReference>
<dbReference type="SMART" id="SM00174">
    <property type="entry name" value="RHO"/>
    <property type="match status" value="1"/>
</dbReference>
<keyword evidence="4" id="KW-0479">Metal-binding</keyword>
<dbReference type="InterPro" id="IPR027417">
    <property type="entry name" value="P-loop_NTPase"/>
</dbReference>
<organism evidence="16 17">
    <name type="scientific">Porphyra umbilicalis</name>
    <name type="common">Purple laver</name>
    <name type="synonym">Red alga</name>
    <dbReference type="NCBI Taxonomy" id="2786"/>
    <lineage>
        <taxon>Eukaryota</taxon>
        <taxon>Rhodophyta</taxon>
        <taxon>Bangiophyceae</taxon>
        <taxon>Bangiales</taxon>
        <taxon>Bangiaceae</taxon>
        <taxon>Porphyra</taxon>
    </lineage>
</organism>
<dbReference type="InterPro" id="IPR052266">
    <property type="entry name" value="Miro-EF-hand_domain"/>
</dbReference>
<evidence type="ECO:0000256" key="9">
    <source>
        <dbReference type="ARBA" id="ARBA00022837"/>
    </source>
</evidence>
<evidence type="ECO:0000256" key="11">
    <source>
        <dbReference type="ARBA" id="ARBA00023128"/>
    </source>
</evidence>
<protein>
    <recommendedName>
        <fullName evidence="14">Mitochondrial Rho GTPase</fullName>
        <ecNumber evidence="14">3.6.5.-</ecNumber>
    </recommendedName>
</protein>
<gene>
    <name evidence="16" type="ORF">BU14_1015s0002</name>
</gene>
<comment type="similarity">
    <text evidence="2 14">Belongs to the mitochondrial Rho GTPase family.</text>
</comment>
<dbReference type="EMBL" id="KV919361">
    <property type="protein sequence ID" value="OSX69905.1"/>
    <property type="molecule type" value="Genomic_DNA"/>
</dbReference>
<feature type="domain" description="Miro" evidence="15">
    <location>
        <begin position="2"/>
        <end position="175"/>
    </location>
</feature>
<dbReference type="SMART" id="SM00175">
    <property type="entry name" value="RAB"/>
    <property type="match status" value="1"/>
</dbReference>
<dbReference type="InterPro" id="IPR001806">
    <property type="entry name" value="Small_GTPase"/>
</dbReference>
<dbReference type="PANTHER" id="PTHR46819">
    <property type="entry name" value="EF-HAND CALCIUM-BINDING DOMAIN-CONTAINING PROTEIN 7"/>
    <property type="match status" value="1"/>
</dbReference>
<dbReference type="Proteomes" id="UP000218209">
    <property type="component" value="Unassembled WGS sequence"/>
</dbReference>
<evidence type="ECO:0000256" key="1">
    <source>
        <dbReference type="ARBA" id="ARBA00004200"/>
    </source>
</evidence>
<dbReference type="EC" id="3.6.5.-" evidence="14"/>
<keyword evidence="6 14" id="KW-0547">Nucleotide-binding</keyword>
<comment type="function">
    <text evidence="14">Mitochondrial GTPase involved in mitochondrial trafficking. Probably involved in control of anterograde transport of mitochondria and their subcellular distribution.</text>
</comment>
<evidence type="ECO:0000256" key="2">
    <source>
        <dbReference type="ARBA" id="ARBA00007981"/>
    </source>
</evidence>
<dbReference type="PANTHER" id="PTHR46819:SF1">
    <property type="entry name" value="EF-HAND CALCIUM-BINDING DOMAIN-CONTAINING PROTEIN 7"/>
    <property type="match status" value="1"/>
</dbReference>
<dbReference type="AlphaFoldDB" id="A0A1X6NMU5"/>
<evidence type="ECO:0000256" key="14">
    <source>
        <dbReference type="PIRNR" id="PIRNR037488"/>
    </source>
</evidence>
<dbReference type="InterPro" id="IPR011992">
    <property type="entry name" value="EF-hand-dom_pair"/>
</dbReference>
<keyword evidence="17" id="KW-1185">Reference proteome</keyword>
<dbReference type="Gene3D" id="1.10.238.10">
    <property type="entry name" value="EF-hand"/>
    <property type="match status" value="2"/>
</dbReference>
<keyword evidence="8 14" id="KW-0378">Hydrolase</keyword>
<evidence type="ECO:0000256" key="4">
    <source>
        <dbReference type="ARBA" id="ARBA00022723"/>
    </source>
</evidence>
<dbReference type="SMART" id="SM00173">
    <property type="entry name" value="RAS"/>
    <property type="match status" value="1"/>
</dbReference>
<dbReference type="PROSITE" id="PS51423">
    <property type="entry name" value="MIRO"/>
    <property type="match status" value="1"/>
</dbReference>
<keyword evidence="10" id="KW-1133">Transmembrane helix</keyword>
<evidence type="ECO:0000313" key="17">
    <source>
        <dbReference type="Proteomes" id="UP000218209"/>
    </source>
</evidence>
<keyword evidence="7 14" id="KW-1000">Mitochondrion outer membrane</keyword>
<evidence type="ECO:0000256" key="10">
    <source>
        <dbReference type="ARBA" id="ARBA00022989"/>
    </source>
</evidence>
<reference evidence="16 17" key="1">
    <citation type="submission" date="2017-03" db="EMBL/GenBank/DDBJ databases">
        <title>WGS assembly of Porphyra umbilicalis.</title>
        <authorList>
            <person name="Brawley S.H."/>
            <person name="Blouin N.A."/>
            <person name="Ficko-Blean E."/>
            <person name="Wheeler G.L."/>
            <person name="Lohr M."/>
            <person name="Goodson H.V."/>
            <person name="Jenkins J.W."/>
            <person name="Blaby-Haas C.E."/>
            <person name="Helliwell K.E."/>
            <person name="Chan C."/>
            <person name="Marriage T."/>
            <person name="Bhattacharya D."/>
            <person name="Klein A.S."/>
            <person name="Badis Y."/>
            <person name="Brodie J."/>
            <person name="Cao Y."/>
            <person name="Collen J."/>
            <person name="Dittami S.M."/>
            <person name="Gachon C.M."/>
            <person name="Green B.R."/>
            <person name="Karpowicz S."/>
            <person name="Kim J.W."/>
            <person name="Kudahl U."/>
            <person name="Lin S."/>
            <person name="Michel G."/>
            <person name="Mittag M."/>
            <person name="Olson B.J."/>
            <person name="Pangilinan J."/>
            <person name="Peng Y."/>
            <person name="Qiu H."/>
            <person name="Shu S."/>
            <person name="Singer J.T."/>
            <person name="Smith A.G."/>
            <person name="Sprecher B.N."/>
            <person name="Wagner V."/>
            <person name="Wang W."/>
            <person name="Wang Z.-Y."/>
            <person name="Yan J."/>
            <person name="Yarish C."/>
            <person name="Zoeuner-Riek S."/>
            <person name="Zhuang Y."/>
            <person name="Zou Y."/>
            <person name="Lindquist E.A."/>
            <person name="Grimwood J."/>
            <person name="Barry K."/>
            <person name="Rokhsar D.S."/>
            <person name="Schmutz J."/>
            <person name="Stiller J.W."/>
            <person name="Grossman A.R."/>
            <person name="Prochnik S.E."/>
        </authorList>
    </citation>
    <scope>NUCLEOTIDE SEQUENCE [LARGE SCALE GENOMIC DNA]</scope>
    <source>
        <strain evidence="16">4086291</strain>
    </source>
</reference>
<dbReference type="GO" id="GO:0005509">
    <property type="term" value="F:calcium ion binding"/>
    <property type="evidence" value="ECO:0007669"/>
    <property type="project" value="InterPro"/>
</dbReference>
<evidence type="ECO:0000256" key="5">
    <source>
        <dbReference type="ARBA" id="ARBA00022737"/>
    </source>
</evidence>
<keyword evidence="12 14" id="KW-0342">GTP-binding</keyword>
<evidence type="ECO:0000256" key="3">
    <source>
        <dbReference type="ARBA" id="ARBA00022692"/>
    </source>
</evidence>
<dbReference type="PROSITE" id="PS51419">
    <property type="entry name" value="RAB"/>
    <property type="match status" value="1"/>
</dbReference>
<dbReference type="GO" id="GO:0005741">
    <property type="term" value="C:mitochondrial outer membrane"/>
    <property type="evidence" value="ECO:0007669"/>
    <property type="project" value="UniProtKB-SubCell"/>
</dbReference>
<keyword evidence="13 14" id="KW-0472">Membrane</keyword>
<evidence type="ECO:0000256" key="6">
    <source>
        <dbReference type="ARBA" id="ARBA00022741"/>
    </source>
</evidence>
<accession>A0A1X6NMU5</accession>
<sequence length="677" mass="72184">MKDRVRLVLVGDTGVGKSSLISDLIHEGFQPTVQAVLPIVVLPPEVVQEKAQISIVDTPSDDTEVLKTQRNDELLAADAVIVVYDVNRLETLDRVKAYWLPHLRELKLATPVVLVGNKMDNRDGSPTSGVSSGMEAAIKPIMDAFPEVDVCIECSAKSVFNVWEVFLFALRAVLHPTGPLYNVATHDLKPAARMALTRIFHVCDLDSDGYMDDKELNTFQQQCFGVPLHEDELLGVKQVVRDGCPNGTGLNASNHLTVDGFVFLHHLFIQKGRLETTWTVLRKFGYEVSSSGSLELDKDVLVAGVPHKPEQGLELSAAAKDFLSTYFDGLPAAPCVPAATIRQSMESKNADAEPFDPRSPSPAYLPADGMYTKDTFLARCALLLLDDLPEFLVLITALGYTKTIATAVSVTPPRPRDRSSSRAVSRETLTVFALGTPIQGISSLMRCLVGSSSGFSATPNGASSAVADAGDVMAKSSAAAYLQYKDEDSGDSGERLLVLRSVPLLAAKSITTSKRGLDLVDGVVLAYEASSAASVSEATQIFDHLRANSRAKLPVVFVSVRLPGTAADPAVEETARQYCTKAGVPLPTVVQLNASGGLTPDEATTKLFDNLLASVISPASVCPGVFEADASETGSTAAKVGKVLLGSAAAVALLYGAKKAYEWYTSNNTTEVQVAAV</sequence>
<evidence type="ECO:0000256" key="7">
    <source>
        <dbReference type="ARBA" id="ARBA00022787"/>
    </source>
</evidence>
<dbReference type="OrthoDB" id="10020961at2759"/>
<dbReference type="InterPro" id="IPR021181">
    <property type="entry name" value="Miro"/>
</dbReference>
<evidence type="ECO:0000259" key="15">
    <source>
        <dbReference type="PROSITE" id="PS51423"/>
    </source>
</evidence>
<dbReference type="PRINTS" id="PR00449">
    <property type="entry name" value="RASTRNSFRMNG"/>
</dbReference>
<dbReference type="InterPro" id="IPR020860">
    <property type="entry name" value="MIRO_dom"/>
</dbReference>
<dbReference type="InterPro" id="IPR018247">
    <property type="entry name" value="EF_Hand_1_Ca_BS"/>
</dbReference>
<name>A0A1X6NMU5_PORUM</name>
<evidence type="ECO:0000256" key="12">
    <source>
        <dbReference type="ARBA" id="ARBA00023134"/>
    </source>
</evidence>
<dbReference type="SUPFAM" id="SSF47473">
    <property type="entry name" value="EF-hand"/>
    <property type="match status" value="1"/>
</dbReference>